<evidence type="ECO:0000313" key="3">
    <source>
        <dbReference type="Proteomes" id="UP001160148"/>
    </source>
</evidence>
<protein>
    <submittedName>
        <fullName evidence="2">Uncharacterized protein</fullName>
    </submittedName>
</protein>
<proteinExistence type="predicted"/>
<evidence type="ECO:0000256" key="1">
    <source>
        <dbReference type="SAM" id="MobiDB-lite"/>
    </source>
</evidence>
<organism evidence="2 3">
    <name type="scientific">Macrosiphum euphorbiae</name>
    <name type="common">potato aphid</name>
    <dbReference type="NCBI Taxonomy" id="13131"/>
    <lineage>
        <taxon>Eukaryota</taxon>
        <taxon>Metazoa</taxon>
        <taxon>Ecdysozoa</taxon>
        <taxon>Arthropoda</taxon>
        <taxon>Hexapoda</taxon>
        <taxon>Insecta</taxon>
        <taxon>Pterygota</taxon>
        <taxon>Neoptera</taxon>
        <taxon>Paraneoptera</taxon>
        <taxon>Hemiptera</taxon>
        <taxon>Sternorrhyncha</taxon>
        <taxon>Aphidomorpha</taxon>
        <taxon>Aphidoidea</taxon>
        <taxon>Aphididae</taxon>
        <taxon>Macrosiphini</taxon>
        <taxon>Macrosiphum</taxon>
    </lineage>
</organism>
<reference evidence="2 3" key="1">
    <citation type="submission" date="2023-01" db="EMBL/GenBank/DDBJ databases">
        <authorList>
            <person name="Whitehead M."/>
        </authorList>
    </citation>
    <scope>NUCLEOTIDE SEQUENCE [LARGE SCALE GENOMIC DNA]</scope>
</reference>
<name>A0AAV0XL09_9HEMI</name>
<accession>A0AAV0XL09</accession>
<sequence>MEQPSAMASTLTDDLQVDSDQWSFNLAPLLYPNDEQSEVESLQACDVMCNCPLTDSVYNMEDDDANTTDSTEDDPSQTVRPRIVCAISELRDQHPTTTTLTSVEFKVLDELTEELLVTAVKKSLNVPPVSLCLNDEQSSRDDDSIPSPVKWIMVPRVLDKLLEFEEVSSEIKNADTTYENHLPPLPPCLVSAPELETRLQQGESPSIDISTPTFVSVPNWAERPDLDVETPGPAEIASTPNRMSPQVAGEICIPEHLDSDYSLETRPRDCMTDIAVIPAGDALDLPSVTPCETEFPDLNTAKNTDVTAVERRRPVPHSSFWRWTKQFVRRLFCCGSMNQKNIYHIVLKRPL</sequence>
<gene>
    <name evidence="2" type="ORF">MEUPH1_LOCUS23123</name>
</gene>
<dbReference type="EMBL" id="CARXXK010000005">
    <property type="protein sequence ID" value="CAI6368806.1"/>
    <property type="molecule type" value="Genomic_DNA"/>
</dbReference>
<dbReference type="AlphaFoldDB" id="A0AAV0XL09"/>
<comment type="caution">
    <text evidence="2">The sequence shown here is derived from an EMBL/GenBank/DDBJ whole genome shotgun (WGS) entry which is preliminary data.</text>
</comment>
<feature type="region of interest" description="Disordered" evidence="1">
    <location>
        <begin position="223"/>
        <end position="245"/>
    </location>
</feature>
<keyword evidence="3" id="KW-1185">Reference proteome</keyword>
<evidence type="ECO:0000313" key="2">
    <source>
        <dbReference type="EMBL" id="CAI6368806.1"/>
    </source>
</evidence>
<dbReference type="Proteomes" id="UP001160148">
    <property type="component" value="Unassembled WGS sequence"/>
</dbReference>